<protein>
    <submittedName>
        <fullName evidence="1">MarR family transcriptional regulator</fullName>
    </submittedName>
</protein>
<name>A0ABY4Z8V4_9ACTN</name>
<evidence type="ECO:0000313" key="1">
    <source>
        <dbReference type="EMBL" id="USQ84792.1"/>
    </source>
</evidence>
<accession>A0ABY4Z8V4</accession>
<dbReference type="EMBL" id="CP099468">
    <property type="protein sequence ID" value="USQ84792.1"/>
    <property type="molecule type" value="Genomic_DNA"/>
</dbReference>
<organism evidence="1 2">
    <name type="scientific">Streptomyces phaeoluteigriseus</name>
    <dbReference type="NCBI Taxonomy" id="114686"/>
    <lineage>
        <taxon>Bacteria</taxon>
        <taxon>Bacillati</taxon>
        <taxon>Actinomycetota</taxon>
        <taxon>Actinomycetes</taxon>
        <taxon>Kitasatosporales</taxon>
        <taxon>Streptomycetaceae</taxon>
        <taxon>Streptomyces</taxon>
        <taxon>Streptomyces aurantiacus group</taxon>
    </lineage>
</organism>
<dbReference type="Proteomes" id="UP001056374">
    <property type="component" value="Chromosome"/>
</dbReference>
<proteinExistence type="predicted"/>
<dbReference type="Gene3D" id="1.10.10.10">
    <property type="entry name" value="Winged helix-like DNA-binding domain superfamily/Winged helix DNA-binding domain"/>
    <property type="match status" value="1"/>
</dbReference>
<sequence length="151" mass="15499">MTTTAPPVDSRVIGLAHYAARGVLEHVLSRHGVTFAQQITLRSAVADGPLGREALVGRVVGALKTDPPEVHAVIGELLAKGLLAADGESIRATGAGRALHDTVTAETAPISARIYAGISAEDRAVAGRVLARITERADAELAAMRPGGPAE</sequence>
<dbReference type="InterPro" id="IPR036388">
    <property type="entry name" value="WH-like_DNA-bd_sf"/>
</dbReference>
<dbReference type="SUPFAM" id="SSF46785">
    <property type="entry name" value="Winged helix' DNA-binding domain"/>
    <property type="match status" value="1"/>
</dbReference>
<gene>
    <name evidence="1" type="ORF">NFX46_13910</name>
</gene>
<reference evidence="1" key="1">
    <citation type="submission" date="2022-06" db="EMBL/GenBank/DDBJ databases">
        <title>Complete genome sequence of soil microorganisms Streptomyces sp. Qhu-M197 isolated from Alpine meadows habitats on the Tibetan Plateau.</title>
        <authorList>
            <person name="Zhang B."/>
            <person name="Xiang X."/>
            <person name="Fan J."/>
        </authorList>
    </citation>
    <scope>NUCLEOTIDE SEQUENCE</scope>
    <source>
        <strain evidence="1">Qhu-M197</strain>
    </source>
</reference>
<dbReference type="InterPro" id="IPR036390">
    <property type="entry name" value="WH_DNA-bd_sf"/>
</dbReference>
<keyword evidence="2" id="KW-1185">Reference proteome</keyword>
<dbReference type="RefSeq" id="WP_252549197.1">
    <property type="nucleotide sequence ID" value="NZ_CP099468.1"/>
</dbReference>
<evidence type="ECO:0000313" key="2">
    <source>
        <dbReference type="Proteomes" id="UP001056374"/>
    </source>
</evidence>